<accession>A0A397J0D6</accession>
<dbReference type="EMBL" id="PQFF01000155">
    <property type="protein sequence ID" value="RHZ78390.1"/>
    <property type="molecule type" value="Genomic_DNA"/>
</dbReference>
<proteinExistence type="predicted"/>
<sequence>MRIAIEIRKEKGIRDGLKFIISNLNHDSNEVKKKSALVINEAIQTHSSEEVSNEESLIMKDFLN</sequence>
<evidence type="ECO:0000313" key="1">
    <source>
        <dbReference type="EMBL" id="RHZ78390.1"/>
    </source>
</evidence>
<keyword evidence="2" id="KW-1185">Reference proteome</keyword>
<organism evidence="1 2">
    <name type="scientific">Diversispora epigaea</name>
    <dbReference type="NCBI Taxonomy" id="1348612"/>
    <lineage>
        <taxon>Eukaryota</taxon>
        <taxon>Fungi</taxon>
        <taxon>Fungi incertae sedis</taxon>
        <taxon>Mucoromycota</taxon>
        <taxon>Glomeromycotina</taxon>
        <taxon>Glomeromycetes</taxon>
        <taxon>Diversisporales</taxon>
        <taxon>Diversisporaceae</taxon>
        <taxon>Diversispora</taxon>
    </lineage>
</organism>
<gene>
    <name evidence="1" type="ORF">Glove_165g128</name>
</gene>
<evidence type="ECO:0000313" key="2">
    <source>
        <dbReference type="Proteomes" id="UP000266861"/>
    </source>
</evidence>
<dbReference type="OrthoDB" id="10473771at2759"/>
<comment type="caution">
    <text evidence="1">The sequence shown here is derived from an EMBL/GenBank/DDBJ whole genome shotgun (WGS) entry which is preliminary data.</text>
</comment>
<reference evidence="1 2" key="1">
    <citation type="submission" date="2018-08" db="EMBL/GenBank/DDBJ databases">
        <title>Genome and evolution of the arbuscular mycorrhizal fungus Diversispora epigaea (formerly Glomus versiforme) and its bacterial endosymbionts.</title>
        <authorList>
            <person name="Sun X."/>
            <person name="Fei Z."/>
            <person name="Harrison M."/>
        </authorList>
    </citation>
    <scope>NUCLEOTIDE SEQUENCE [LARGE SCALE GENOMIC DNA]</scope>
    <source>
        <strain evidence="1 2">IT104</strain>
    </source>
</reference>
<dbReference type="Proteomes" id="UP000266861">
    <property type="component" value="Unassembled WGS sequence"/>
</dbReference>
<name>A0A397J0D6_9GLOM</name>
<dbReference type="AlphaFoldDB" id="A0A397J0D6"/>
<protein>
    <submittedName>
        <fullName evidence="1">Uncharacterized protein</fullName>
    </submittedName>
</protein>